<keyword evidence="6 8" id="KW-1133">Transmembrane helix</keyword>
<protein>
    <submittedName>
        <fullName evidence="11">Membrane associated sultatease</fullName>
    </submittedName>
</protein>
<evidence type="ECO:0000256" key="6">
    <source>
        <dbReference type="ARBA" id="ARBA00022989"/>
    </source>
</evidence>
<dbReference type="InterPro" id="IPR017850">
    <property type="entry name" value="Alkaline_phosphatase_core_sf"/>
</dbReference>
<evidence type="ECO:0000313" key="11">
    <source>
        <dbReference type="EMBL" id="CAQ81106.1"/>
    </source>
</evidence>
<dbReference type="PANTHER" id="PTHR30443:SF0">
    <property type="entry name" value="PHOSPHOETHANOLAMINE TRANSFERASE EPTA"/>
    <property type="match status" value="1"/>
</dbReference>
<dbReference type="GO" id="GO:0016776">
    <property type="term" value="F:phosphotransferase activity, phosphate group as acceptor"/>
    <property type="evidence" value="ECO:0007669"/>
    <property type="project" value="TreeGrafter"/>
</dbReference>
<dbReference type="EMBL" id="FM178380">
    <property type="protein sequence ID" value="CAQ81106.1"/>
    <property type="molecule type" value="Genomic_DNA"/>
</dbReference>
<proteinExistence type="predicted"/>
<feature type="domain" description="Sulfatase N-terminal" evidence="9">
    <location>
        <begin position="239"/>
        <end position="528"/>
    </location>
</feature>
<evidence type="ECO:0000256" key="5">
    <source>
        <dbReference type="ARBA" id="ARBA00022692"/>
    </source>
</evidence>
<feature type="transmembrane region" description="Helical" evidence="8">
    <location>
        <begin position="119"/>
        <end position="145"/>
    </location>
</feature>
<feature type="transmembrane region" description="Helical" evidence="8">
    <location>
        <begin position="81"/>
        <end position="99"/>
    </location>
</feature>
<evidence type="ECO:0000256" key="4">
    <source>
        <dbReference type="ARBA" id="ARBA00022679"/>
    </source>
</evidence>
<keyword evidence="3" id="KW-0997">Cell inner membrane</keyword>
<evidence type="ECO:0000259" key="10">
    <source>
        <dbReference type="Pfam" id="PF08019"/>
    </source>
</evidence>
<evidence type="ECO:0000256" key="8">
    <source>
        <dbReference type="SAM" id="Phobius"/>
    </source>
</evidence>
<dbReference type="Proteomes" id="UP000001730">
    <property type="component" value="Chromosome 2"/>
</dbReference>
<dbReference type="RefSeq" id="WP_012551705.1">
    <property type="nucleotide sequence ID" value="NC_011313.1"/>
</dbReference>
<dbReference type="Pfam" id="PF08019">
    <property type="entry name" value="EptA_B_N"/>
    <property type="match status" value="1"/>
</dbReference>
<dbReference type="GO" id="GO:0005886">
    <property type="term" value="C:plasma membrane"/>
    <property type="evidence" value="ECO:0007669"/>
    <property type="project" value="UniProtKB-SubCell"/>
</dbReference>
<evidence type="ECO:0000256" key="2">
    <source>
        <dbReference type="ARBA" id="ARBA00022475"/>
    </source>
</evidence>
<dbReference type="InterPro" id="IPR058130">
    <property type="entry name" value="PEA_transf_C"/>
</dbReference>
<dbReference type="AlphaFoldDB" id="B6EQX6"/>
<keyword evidence="5 8" id="KW-0812">Transmembrane</keyword>
<dbReference type="HOGENOM" id="CLU_018534_1_0_6"/>
<keyword evidence="4" id="KW-0808">Transferase</keyword>
<comment type="subcellular location">
    <subcellularLocation>
        <location evidence="1">Cell inner membrane</location>
        <topology evidence="1">Multi-pass membrane protein</topology>
    </subcellularLocation>
</comment>
<feature type="transmembrane region" description="Helical" evidence="8">
    <location>
        <begin position="51"/>
        <end position="74"/>
    </location>
</feature>
<evidence type="ECO:0000313" key="12">
    <source>
        <dbReference type="Proteomes" id="UP000001730"/>
    </source>
</evidence>
<sequence>MFILSTLISKIKNNSITMNMVSLITIVSLYFAVVFNYPINEKIYLLSQGQSIFLFLTPAILTCAFIIIFSVFAFPYVFKGIVTLLLLTSAMAFYAALQYNTMFDYAMVENIFETNVGEATSYLSSASVLYFILFGVVPTLLLLKVKVVRHASWSKELFHRALLVSLAIIGLLSISIVYFKDYASIGRNNSYLNKMINPADAFNTVKYLNNTYFTAPMEYKKLGEDAALIPAKNGKPTLMFLIVGETARAQNNTYNGYERETNPYTKDLGLIAFQNVSSCGTATALSLPCMFSNMPRTSYSRERANSQDNALDILSHAGVTSVWIDNDGGDKVVAKNIEKKMITDHSDPKLCDGLSCYDEILFKGLDERIAATEGDQLIALHTIGSHGPTYCKRYPEDMAVFSPACNRSDIENCSDEEITNVYDNTLVYTDYIIAKAIKKLETYSDKYNVVLLYISDHGESLGENGLYLHGAPYMIAPKEQTQVPWYIWMSDDYATQKGIDKASVIEKAVTGEYSHDNLFHTLLGLYGVTTKAKDNALDIINSTSGVNNEYK</sequence>
<dbReference type="NCBIfam" id="NF028537">
    <property type="entry name" value="P_eth_NH2_trans"/>
    <property type="match status" value="1"/>
</dbReference>
<feature type="transmembrane region" description="Helical" evidence="8">
    <location>
        <begin position="157"/>
        <end position="179"/>
    </location>
</feature>
<keyword evidence="12" id="KW-1185">Reference proteome</keyword>
<organism evidence="11 12">
    <name type="scientific">Aliivibrio salmonicida (strain LFI1238)</name>
    <name type="common">Vibrio salmonicida (strain LFI1238)</name>
    <dbReference type="NCBI Taxonomy" id="316275"/>
    <lineage>
        <taxon>Bacteria</taxon>
        <taxon>Pseudomonadati</taxon>
        <taxon>Pseudomonadota</taxon>
        <taxon>Gammaproteobacteria</taxon>
        <taxon>Vibrionales</taxon>
        <taxon>Vibrionaceae</taxon>
        <taxon>Aliivibrio</taxon>
    </lineage>
</organism>
<dbReference type="PANTHER" id="PTHR30443">
    <property type="entry name" value="INNER MEMBRANE PROTEIN"/>
    <property type="match status" value="1"/>
</dbReference>
<feature type="domain" description="Phosphoethanolamine transferase N-terminal" evidence="10">
    <location>
        <begin position="61"/>
        <end position="211"/>
    </location>
</feature>
<evidence type="ECO:0000256" key="3">
    <source>
        <dbReference type="ARBA" id="ARBA00022519"/>
    </source>
</evidence>
<evidence type="ECO:0000259" key="9">
    <source>
        <dbReference type="Pfam" id="PF00884"/>
    </source>
</evidence>
<dbReference type="InterPro" id="IPR000917">
    <property type="entry name" value="Sulfatase_N"/>
</dbReference>
<name>B6EQX6_ALISL</name>
<dbReference type="KEGG" id="vsa:VSAL_II0352"/>
<dbReference type="InterPro" id="IPR040423">
    <property type="entry name" value="PEA_transferase"/>
</dbReference>
<accession>B6EQX6</accession>
<keyword evidence="7 8" id="KW-0472">Membrane</keyword>
<reference evidence="11 12" key="1">
    <citation type="journal article" date="2008" name="BMC Genomics">
        <title>The genome sequence of the fish pathogen Aliivibrio salmonicida strain LFI1238 shows extensive evidence of gene decay.</title>
        <authorList>
            <person name="Hjerde E."/>
            <person name="Lorentzen M.S."/>
            <person name="Holden M.T."/>
            <person name="Seeger K."/>
            <person name="Paulsen S."/>
            <person name="Bason N."/>
            <person name="Churcher C."/>
            <person name="Harris D."/>
            <person name="Norbertczak H."/>
            <person name="Quail M.A."/>
            <person name="Sanders S."/>
            <person name="Thurston S."/>
            <person name="Parkhill J."/>
            <person name="Willassen N.P."/>
            <person name="Thomson N.R."/>
        </authorList>
    </citation>
    <scope>NUCLEOTIDE SEQUENCE [LARGE SCALE GENOMIC DNA]</scope>
    <source>
        <strain evidence="11 12">LFI1238</strain>
    </source>
</reference>
<evidence type="ECO:0000256" key="7">
    <source>
        <dbReference type="ARBA" id="ARBA00023136"/>
    </source>
</evidence>
<dbReference type="Gene3D" id="3.40.720.10">
    <property type="entry name" value="Alkaline Phosphatase, subunit A"/>
    <property type="match status" value="1"/>
</dbReference>
<evidence type="ECO:0000256" key="1">
    <source>
        <dbReference type="ARBA" id="ARBA00004429"/>
    </source>
</evidence>
<gene>
    <name evidence="11" type="ordered locus">VSAL_II0352</name>
</gene>
<dbReference type="Pfam" id="PF00884">
    <property type="entry name" value="Sulfatase"/>
    <property type="match status" value="1"/>
</dbReference>
<dbReference type="eggNOG" id="COG2194">
    <property type="taxonomic scope" value="Bacteria"/>
</dbReference>
<dbReference type="SUPFAM" id="SSF53649">
    <property type="entry name" value="Alkaline phosphatase-like"/>
    <property type="match status" value="1"/>
</dbReference>
<keyword evidence="2" id="KW-1003">Cell membrane</keyword>
<feature type="transmembrane region" description="Helical" evidence="8">
    <location>
        <begin position="20"/>
        <end position="39"/>
    </location>
</feature>
<dbReference type="CDD" id="cd16017">
    <property type="entry name" value="LptA"/>
    <property type="match status" value="1"/>
</dbReference>
<dbReference type="GO" id="GO:0009244">
    <property type="term" value="P:lipopolysaccharide core region biosynthetic process"/>
    <property type="evidence" value="ECO:0007669"/>
    <property type="project" value="TreeGrafter"/>
</dbReference>
<dbReference type="InterPro" id="IPR012549">
    <property type="entry name" value="EptA-like_N"/>
</dbReference>